<dbReference type="Pfam" id="PF10536">
    <property type="entry name" value="PMD"/>
    <property type="match status" value="1"/>
</dbReference>
<dbReference type="Proteomes" id="UP001497516">
    <property type="component" value="Chromosome 1"/>
</dbReference>
<organism evidence="2 3">
    <name type="scientific">Linum trigynum</name>
    <dbReference type="NCBI Taxonomy" id="586398"/>
    <lineage>
        <taxon>Eukaryota</taxon>
        <taxon>Viridiplantae</taxon>
        <taxon>Streptophyta</taxon>
        <taxon>Embryophyta</taxon>
        <taxon>Tracheophyta</taxon>
        <taxon>Spermatophyta</taxon>
        <taxon>Magnoliopsida</taxon>
        <taxon>eudicotyledons</taxon>
        <taxon>Gunneridae</taxon>
        <taxon>Pentapetalae</taxon>
        <taxon>rosids</taxon>
        <taxon>fabids</taxon>
        <taxon>Malpighiales</taxon>
        <taxon>Linaceae</taxon>
        <taxon>Linum</taxon>
    </lineage>
</organism>
<accession>A0AAV2CHD9</accession>
<proteinExistence type="predicted"/>
<feature type="domain" description="Aminotransferase-like plant mobile" evidence="1">
    <location>
        <begin position="3"/>
        <end position="42"/>
    </location>
</feature>
<sequence length="150" mass="16405">MAPRTLTFHLHEGEMTITLKDVAILTGLPITGDAIIGTTTKPDAGWGPLIRDRLSFYMPTTRPIQGRGHPPLNAGQVPIPWLVTHIQMRLKLAQRLRKIKWSAMHASTSLVWSVDFCSPTSGTGGFKAYGCQCSLVIPTRSGKRAGDRPC</sequence>
<protein>
    <recommendedName>
        <fullName evidence="1">Aminotransferase-like plant mobile domain-containing protein</fullName>
    </recommendedName>
</protein>
<reference evidence="2 3" key="1">
    <citation type="submission" date="2024-04" db="EMBL/GenBank/DDBJ databases">
        <authorList>
            <person name="Fracassetti M."/>
        </authorList>
    </citation>
    <scope>NUCLEOTIDE SEQUENCE [LARGE SCALE GENOMIC DNA]</scope>
</reference>
<name>A0AAV2CHD9_9ROSI</name>
<dbReference type="InterPro" id="IPR019557">
    <property type="entry name" value="AminoTfrase-like_pln_mobile"/>
</dbReference>
<evidence type="ECO:0000259" key="1">
    <source>
        <dbReference type="Pfam" id="PF10536"/>
    </source>
</evidence>
<evidence type="ECO:0000313" key="3">
    <source>
        <dbReference type="Proteomes" id="UP001497516"/>
    </source>
</evidence>
<keyword evidence="3" id="KW-1185">Reference proteome</keyword>
<dbReference type="EMBL" id="OZ034813">
    <property type="protein sequence ID" value="CAL1355945.1"/>
    <property type="molecule type" value="Genomic_DNA"/>
</dbReference>
<dbReference type="AlphaFoldDB" id="A0AAV2CHD9"/>
<gene>
    <name evidence="2" type="ORF">LTRI10_LOCUS3675</name>
</gene>
<evidence type="ECO:0000313" key="2">
    <source>
        <dbReference type="EMBL" id="CAL1355945.1"/>
    </source>
</evidence>